<evidence type="ECO:0000313" key="6">
    <source>
        <dbReference type="EMBL" id="AZP11655.1"/>
    </source>
</evidence>
<dbReference type="AlphaFoldDB" id="A0A3S9HHR4"/>
<dbReference type="KEGG" id="upv:EJN92_06395"/>
<dbReference type="Gene3D" id="1.10.1660.10">
    <property type="match status" value="1"/>
</dbReference>
<feature type="domain" description="HTH merR-type" evidence="5">
    <location>
        <begin position="1"/>
        <end position="68"/>
    </location>
</feature>
<dbReference type="InterPro" id="IPR047057">
    <property type="entry name" value="MerR_fam"/>
</dbReference>
<dbReference type="SMART" id="SM00422">
    <property type="entry name" value="HTH_MERR"/>
    <property type="match status" value="1"/>
</dbReference>
<keyword evidence="7" id="KW-1185">Reference proteome</keyword>
<evidence type="ECO:0000259" key="5">
    <source>
        <dbReference type="PROSITE" id="PS50937"/>
    </source>
</evidence>
<keyword evidence="4" id="KW-0804">Transcription</keyword>
<keyword evidence="2" id="KW-0805">Transcription regulation</keyword>
<organism evidence="6 7">
    <name type="scientific">Undibacterium parvum</name>
    <dbReference type="NCBI Taxonomy" id="401471"/>
    <lineage>
        <taxon>Bacteria</taxon>
        <taxon>Pseudomonadati</taxon>
        <taxon>Pseudomonadota</taxon>
        <taxon>Betaproteobacteria</taxon>
        <taxon>Burkholderiales</taxon>
        <taxon>Oxalobacteraceae</taxon>
        <taxon>Undibacterium</taxon>
    </lineage>
</organism>
<reference evidence="6 7" key="1">
    <citation type="journal article" date="2011" name="Int. J. Syst. Evol. Microbiol.">
        <title>Description of Undibacterium oligocarboniphilum sp. nov., isolated from purified water, and Undibacterium pigrum strain CCUG 49012 as the type strain of Undibacterium parvum sp. nov., and emended descriptions of the genus Undibacterium and the species Undibacterium pigrum.</title>
        <authorList>
            <person name="Eder W."/>
            <person name="Wanner G."/>
            <person name="Ludwig W."/>
            <person name="Busse H.J."/>
            <person name="Ziemke-Kageler F."/>
            <person name="Lang E."/>
        </authorList>
    </citation>
    <scope>NUCLEOTIDE SEQUENCE [LARGE SCALE GENOMIC DNA]</scope>
    <source>
        <strain evidence="6 7">DSM 23061</strain>
    </source>
</reference>
<evidence type="ECO:0000256" key="2">
    <source>
        <dbReference type="ARBA" id="ARBA00023015"/>
    </source>
</evidence>
<dbReference type="PROSITE" id="PS50937">
    <property type="entry name" value="HTH_MERR_2"/>
    <property type="match status" value="1"/>
</dbReference>
<accession>A0A3S9HHR4</accession>
<dbReference type="OrthoDB" id="9808480at2"/>
<dbReference type="EMBL" id="CP034464">
    <property type="protein sequence ID" value="AZP11655.1"/>
    <property type="molecule type" value="Genomic_DNA"/>
</dbReference>
<dbReference type="InterPro" id="IPR009061">
    <property type="entry name" value="DNA-bd_dom_put_sf"/>
</dbReference>
<dbReference type="GO" id="GO:0003677">
    <property type="term" value="F:DNA binding"/>
    <property type="evidence" value="ECO:0007669"/>
    <property type="project" value="UniProtKB-KW"/>
</dbReference>
<gene>
    <name evidence="6" type="ORF">EJN92_06395</name>
</gene>
<keyword evidence="1" id="KW-0678">Repressor</keyword>
<dbReference type="InterPro" id="IPR000551">
    <property type="entry name" value="MerR-type_HTH_dom"/>
</dbReference>
<proteinExistence type="predicted"/>
<protein>
    <submittedName>
        <fullName evidence="6">MerR family transcriptional regulator</fullName>
    </submittedName>
</protein>
<dbReference type="PRINTS" id="PR00040">
    <property type="entry name" value="HTHMERR"/>
</dbReference>
<evidence type="ECO:0000256" key="4">
    <source>
        <dbReference type="ARBA" id="ARBA00023163"/>
    </source>
</evidence>
<dbReference type="GO" id="GO:0003700">
    <property type="term" value="F:DNA-binding transcription factor activity"/>
    <property type="evidence" value="ECO:0007669"/>
    <property type="project" value="InterPro"/>
</dbReference>
<dbReference type="Pfam" id="PF13411">
    <property type="entry name" value="MerR_1"/>
    <property type="match status" value="1"/>
</dbReference>
<sequence length="140" mass="15010">MYIGELAKLSGATPKAIRHYEALGLLGKVQRSGVYRCYGAPELAQIRLIKQAQLLGFKLSELATSLAADAGQPDWLGLSQQIQQKRQAVQTEIARLTSLDLQLAEIHLEILSCLGSEPSTALTELACSAPEFSGASASKK</sequence>
<dbReference type="PANTHER" id="PTHR30204">
    <property type="entry name" value="REDOX-CYCLING DRUG-SENSING TRANSCRIPTIONAL ACTIVATOR SOXR"/>
    <property type="match status" value="1"/>
</dbReference>
<evidence type="ECO:0000256" key="1">
    <source>
        <dbReference type="ARBA" id="ARBA00022491"/>
    </source>
</evidence>
<evidence type="ECO:0000256" key="3">
    <source>
        <dbReference type="ARBA" id="ARBA00023125"/>
    </source>
</evidence>
<dbReference type="SUPFAM" id="SSF46955">
    <property type="entry name" value="Putative DNA-binding domain"/>
    <property type="match status" value="1"/>
</dbReference>
<evidence type="ECO:0000313" key="7">
    <source>
        <dbReference type="Proteomes" id="UP000275663"/>
    </source>
</evidence>
<name>A0A3S9HHR4_9BURK</name>
<dbReference type="RefSeq" id="WP_126127040.1">
    <property type="nucleotide sequence ID" value="NZ_CP034464.1"/>
</dbReference>
<keyword evidence="3" id="KW-0238">DNA-binding</keyword>
<dbReference type="Proteomes" id="UP000275663">
    <property type="component" value="Chromosome"/>
</dbReference>
<dbReference type="PANTHER" id="PTHR30204:SF69">
    <property type="entry name" value="MERR-FAMILY TRANSCRIPTIONAL REGULATOR"/>
    <property type="match status" value="1"/>
</dbReference>